<evidence type="ECO:0000313" key="3">
    <source>
        <dbReference type="Proteomes" id="UP001302676"/>
    </source>
</evidence>
<reference evidence="2" key="2">
    <citation type="submission" date="2023-05" db="EMBL/GenBank/DDBJ databases">
        <authorList>
            <consortium name="Lawrence Berkeley National Laboratory"/>
            <person name="Steindorff A."/>
            <person name="Hensen N."/>
            <person name="Bonometti L."/>
            <person name="Westerberg I."/>
            <person name="Brannstrom I.O."/>
            <person name="Guillou S."/>
            <person name="Cros-Aarteil S."/>
            <person name="Calhoun S."/>
            <person name="Haridas S."/>
            <person name="Kuo A."/>
            <person name="Mondo S."/>
            <person name="Pangilinan J."/>
            <person name="Riley R."/>
            <person name="Labutti K."/>
            <person name="Andreopoulos B."/>
            <person name="Lipzen A."/>
            <person name="Chen C."/>
            <person name="Yanf M."/>
            <person name="Daum C."/>
            <person name="Ng V."/>
            <person name="Clum A."/>
            <person name="Ohm R."/>
            <person name="Martin F."/>
            <person name="Silar P."/>
            <person name="Natvig D."/>
            <person name="Lalanne C."/>
            <person name="Gautier V."/>
            <person name="Ament-Velasquez S.L."/>
            <person name="Kruys A."/>
            <person name="Hutchinson M.I."/>
            <person name="Powell A.J."/>
            <person name="Barry K."/>
            <person name="Miller A.N."/>
            <person name="Grigoriev I.V."/>
            <person name="Debuchy R."/>
            <person name="Gladieux P."/>
            <person name="Thoren M.H."/>
            <person name="Johannesson H."/>
        </authorList>
    </citation>
    <scope>NUCLEOTIDE SEQUENCE</scope>
    <source>
        <strain evidence="2">CBS 141.50</strain>
    </source>
</reference>
<dbReference type="RefSeq" id="XP_062633950.1">
    <property type="nucleotide sequence ID" value="XM_062778257.1"/>
</dbReference>
<sequence>MLPLVVYFLLFIANVEFTTGFAIEGRQRRNNAARSDPVPVILLSTGTRTRFSTIYSNNDNETPMTAAPGYDFRIDPDHYVWGSCLLMTLEATKCGLAGQCFDNYDCAQGCGATDIPYGTVTW</sequence>
<keyword evidence="1" id="KW-0732">Signal</keyword>
<accession>A0AAN6UWZ2</accession>
<dbReference type="Proteomes" id="UP001302676">
    <property type="component" value="Unassembled WGS sequence"/>
</dbReference>
<dbReference type="EMBL" id="MU853628">
    <property type="protein sequence ID" value="KAK4140579.1"/>
    <property type="molecule type" value="Genomic_DNA"/>
</dbReference>
<feature type="signal peptide" evidence="1">
    <location>
        <begin position="1"/>
        <end position="20"/>
    </location>
</feature>
<proteinExistence type="predicted"/>
<dbReference type="GeneID" id="87814870"/>
<name>A0AAN6UWZ2_9PEZI</name>
<protein>
    <submittedName>
        <fullName evidence="2">Uncharacterized protein</fullName>
    </submittedName>
</protein>
<feature type="chain" id="PRO_5042920885" evidence="1">
    <location>
        <begin position="21"/>
        <end position="122"/>
    </location>
</feature>
<dbReference type="AlphaFoldDB" id="A0AAN6UWZ2"/>
<evidence type="ECO:0000256" key="1">
    <source>
        <dbReference type="SAM" id="SignalP"/>
    </source>
</evidence>
<reference evidence="2" key="1">
    <citation type="journal article" date="2023" name="Mol. Phylogenet. Evol.">
        <title>Genome-scale phylogeny and comparative genomics of the fungal order Sordariales.</title>
        <authorList>
            <person name="Hensen N."/>
            <person name="Bonometti L."/>
            <person name="Westerberg I."/>
            <person name="Brannstrom I.O."/>
            <person name="Guillou S."/>
            <person name="Cros-Aarteil S."/>
            <person name="Calhoun S."/>
            <person name="Haridas S."/>
            <person name="Kuo A."/>
            <person name="Mondo S."/>
            <person name="Pangilinan J."/>
            <person name="Riley R."/>
            <person name="LaButti K."/>
            <person name="Andreopoulos B."/>
            <person name="Lipzen A."/>
            <person name="Chen C."/>
            <person name="Yan M."/>
            <person name="Daum C."/>
            <person name="Ng V."/>
            <person name="Clum A."/>
            <person name="Steindorff A."/>
            <person name="Ohm R.A."/>
            <person name="Martin F."/>
            <person name="Silar P."/>
            <person name="Natvig D.O."/>
            <person name="Lalanne C."/>
            <person name="Gautier V."/>
            <person name="Ament-Velasquez S.L."/>
            <person name="Kruys A."/>
            <person name="Hutchinson M.I."/>
            <person name="Powell A.J."/>
            <person name="Barry K."/>
            <person name="Miller A.N."/>
            <person name="Grigoriev I.V."/>
            <person name="Debuchy R."/>
            <person name="Gladieux P."/>
            <person name="Hiltunen Thoren M."/>
            <person name="Johannesson H."/>
        </authorList>
    </citation>
    <scope>NUCLEOTIDE SEQUENCE</scope>
    <source>
        <strain evidence="2">CBS 141.50</strain>
    </source>
</reference>
<evidence type="ECO:0000313" key="2">
    <source>
        <dbReference type="EMBL" id="KAK4140579.1"/>
    </source>
</evidence>
<keyword evidence="3" id="KW-1185">Reference proteome</keyword>
<organism evidence="2 3">
    <name type="scientific">Dichotomopilus funicola</name>
    <dbReference type="NCBI Taxonomy" id="1934379"/>
    <lineage>
        <taxon>Eukaryota</taxon>
        <taxon>Fungi</taxon>
        <taxon>Dikarya</taxon>
        <taxon>Ascomycota</taxon>
        <taxon>Pezizomycotina</taxon>
        <taxon>Sordariomycetes</taxon>
        <taxon>Sordariomycetidae</taxon>
        <taxon>Sordariales</taxon>
        <taxon>Chaetomiaceae</taxon>
        <taxon>Dichotomopilus</taxon>
    </lineage>
</organism>
<comment type="caution">
    <text evidence="2">The sequence shown here is derived from an EMBL/GenBank/DDBJ whole genome shotgun (WGS) entry which is preliminary data.</text>
</comment>
<gene>
    <name evidence="2" type="ORF">C8A04DRAFT_14842</name>
</gene>